<comment type="similarity">
    <text evidence="5">Belongs to the class I-like SAM-binding methyltransferase superfamily. RsmB/NOP family.</text>
</comment>
<gene>
    <name evidence="7" type="ORF">GGD89_002412</name>
</gene>
<keyword evidence="8" id="KW-1185">Reference proteome</keyword>
<dbReference type="Gene3D" id="3.40.50.150">
    <property type="entry name" value="Vaccinia Virus protein VP39"/>
    <property type="match status" value="1"/>
</dbReference>
<feature type="binding site" evidence="5">
    <location>
        <position position="291"/>
    </location>
    <ligand>
        <name>S-adenosyl-L-methionine</name>
        <dbReference type="ChEBI" id="CHEBI:59789"/>
    </ligand>
</feature>
<sequence>MTPAARLQAAIDLLTEIADTPRPADGVVQGFMRARRYMGGGDRRAVTERVYGLLRRHARLGWWTGDGSPRERLIADLMLTDGLDPAALKALFTGHGHDPDVLTPTERDLARRLSGQPLAPPEMPEAARLELPDWILPRLRAALGEDWRRVVTALNTEAPLDLRVNALKADHDTALAALAEESITPEPGPLAPLALRVGGRVNLAATRAFREGLVEVQDAGSQLAAALVGAAPGMAVCDLCAGAGGKTLALAGAMGNQGRLVACDISQGRLDRARTRMRRAGVQNVTVRVLDTPGRRWLKRQSRTFDRVLIDAPCGGSGTWRRNPDARWRLGEDTLAALTTEQSALLVRAARLVKPGGGRLVYVTCSLLREENEDRIAAFLETEAGRAYHPVPAVQVWAEAGLSDPCPMPEGATAIRLSPADQDTDGFFVAVLEREAAHGADADTDTETDAPPQPSP</sequence>
<dbReference type="Pfam" id="PF22458">
    <property type="entry name" value="RsmF-B_ferredox"/>
    <property type="match status" value="1"/>
</dbReference>
<dbReference type="RefSeq" id="WP_184045519.1">
    <property type="nucleotide sequence ID" value="NZ_JACIGK010000017.1"/>
</dbReference>
<keyword evidence="1 5" id="KW-0489">Methyltransferase</keyword>
<comment type="caution">
    <text evidence="5">Lacks conserved residue(s) required for the propagation of feature annotation.</text>
</comment>
<dbReference type="InterPro" id="IPR054728">
    <property type="entry name" value="RsmB-like_ferredoxin"/>
</dbReference>
<accession>A0A7W6REV1</accession>
<dbReference type="GO" id="GO:0001510">
    <property type="term" value="P:RNA methylation"/>
    <property type="evidence" value="ECO:0007669"/>
    <property type="project" value="InterPro"/>
</dbReference>
<evidence type="ECO:0000313" key="8">
    <source>
        <dbReference type="Proteomes" id="UP000554286"/>
    </source>
</evidence>
<evidence type="ECO:0000256" key="3">
    <source>
        <dbReference type="ARBA" id="ARBA00022691"/>
    </source>
</evidence>
<dbReference type="SUPFAM" id="SSF53335">
    <property type="entry name" value="S-adenosyl-L-methionine-dependent methyltransferases"/>
    <property type="match status" value="1"/>
</dbReference>
<feature type="active site" description="Nucleophile" evidence="5">
    <location>
        <position position="365"/>
    </location>
</feature>
<dbReference type="PROSITE" id="PS51686">
    <property type="entry name" value="SAM_MT_RSMB_NOP"/>
    <property type="match status" value="1"/>
</dbReference>
<name>A0A7W6REV1_9PROT</name>
<evidence type="ECO:0000256" key="1">
    <source>
        <dbReference type="ARBA" id="ARBA00022603"/>
    </source>
</evidence>
<dbReference type="Pfam" id="PF01189">
    <property type="entry name" value="Methyltr_RsmB-F"/>
    <property type="match status" value="1"/>
</dbReference>
<dbReference type="InterPro" id="IPR001678">
    <property type="entry name" value="MeTrfase_RsmB-F_NOP2_dom"/>
</dbReference>
<dbReference type="GO" id="GO:0003723">
    <property type="term" value="F:RNA binding"/>
    <property type="evidence" value="ECO:0007669"/>
    <property type="project" value="UniProtKB-UniRule"/>
</dbReference>
<dbReference type="InterPro" id="IPR049560">
    <property type="entry name" value="MeTrfase_RsmB-F_NOP2_cat"/>
</dbReference>
<proteinExistence type="inferred from homology"/>
<dbReference type="Proteomes" id="UP000554286">
    <property type="component" value="Unassembled WGS sequence"/>
</dbReference>
<protein>
    <submittedName>
        <fullName evidence="7">16S rRNA (Cytosine967-C5)-methyltransferase</fullName>
        <ecNumber evidence="7">2.1.1.176</ecNumber>
    </submittedName>
</protein>
<dbReference type="InterPro" id="IPR023267">
    <property type="entry name" value="RCMT"/>
</dbReference>
<comment type="caution">
    <text evidence="7">The sequence shown here is derived from an EMBL/GenBank/DDBJ whole genome shotgun (WGS) entry which is preliminary data.</text>
</comment>
<keyword evidence="2 5" id="KW-0808">Transferase</keyword>
<dbReference type="PANTHER" id="PTHR22807">
    <property type="entry name" value="NOP2 YEAST -RELATED NOL1/NOP2/FMU SUN DOMAIN-CONTAINING"/>
    <property type="match status" value="1"/>
</dbReference>
<organism evidence="7 8">
    <name type="scientific">Roseospira visakhapatnamensis</name>
    <dbReference type="NCBI Taxonomy" id="390880"/>
    <lineage>
        <taxon>Bacteria</taxon>
        <taxon>Pseudomonadati</taxon>
        <taxon>Pseudomonadota</taxon>
        <taxon>Alphaproteobacteria</taxon>
        <taxon>Rhodospirillales</taxon>
        <taxon>Rhodospirillaceae</taxon>
        <taxon>Roseospira</taxon>
    </lineage>
</organism>
<dbReference type="InterPro" id="IPR029063">
    <property type="entry name" value="SAM-dependent_MTases_sf"/>
</dbReference>
<dbReference type="AlphaFoldDB" id="A0A7W6REV1"/>
<evidence type="ECO:0000256" key="4">
    <source>
        <dbReference type="ARBA" id="ARBA00022884"/>
    </source>
</evidence>
<evidence type="ECO:0000259" key="6">
    <source>
        <dbReference type="PROSITE" id="PS51686"/>
    </source>
</evidence>
<feature type="binding site" evidence="5">
    <location>
        <position position="264"/>
    </location>
    <ligand>
        <name>S-adenosyl-L-methionine</name>
        <dbReference type="ChEBI" id="CHEBI:59789"/>
    </ligand>
</feature>
<evidence type="ECO:0000256" key="2">
    <source>
        <dbReference type="ARBA" id="ARBA00022679"/>
    </source>
</evidence>
<feature type="binding site" evidence="5">
    <location>
        <position position="311"/>
    </location>
    <ligand>
        <name>S-adenosyl-L-methionine</name>
        <dbReference type="ChEBI" id="CHEBI:59789"/>
    </ligand>
</feature>
<dbReference type="EC" id="2.1.1.176" evidence="7"/>
<dbReference type="CDD" id="cd02440">
    <property type="entry name" value="AdoMet_MTases"/>
    <property type="match status" value="1"/>
</dbReference>
<keyword evidence="4 5" id="KW-0694">RNA-binding</keyword>
<dbReference type="PRINTS" id="PR02008">
    <property type="entry name" value="RCMTFAMILY"/>
</dbReference>
<reference evidence="7 8" key="1">
    <citation type="submission" date="2020-08" db="EMBL/GenBank/DDBJ databases">
        <title>Genome sequencing of Purple Non-Sulfur Bacteria from various extreme environments.</title>
        <authorList>
            <person name="Mayer M."/>
        </authorList>
    </citation>
    <scope>NUCLEOTIDE SEQUENCE [LARGE SCALE GENOMIC DNA]</scope>
    <source>
        <strain evidence="7 8">JA131</strain>
    </source>
</reference>
<dbReference type="GO" id="GO:0008173">
    <property type="term" value="F:RNA methyltransferase activity"/>
    <property type="evidence" value="ECO:0007669"/>
    <property type="project" value="InterPro"/>
</dbReference>
<evidence type="ECO:0000256" key="5">
    <source>
        <dbReference type="PROSITE-ProRule" id="PRU01023"/>
    </source>
</evidence>
<keyword evidence="3 5" id="KW-0949">S-adenosyl-L-methionine</keyword>
<dbReference type="EMBL" id="JACIGK010000017">
    <property type="protein sequence ID" value="MBB4266776.1"/>
    <property type="molecule type" value="Genomic_DNA"/>
</dbReference>
<evidence type="ECO:0000313" key="7">
    <source>
        <dbReference type="EMBL" id="MBB4266776.1"/>
    </source>
</evidence>
<dbReference type="PANTHER" id="PTHR22807:SF53">
    <property type="entry name" value="RIBOSOMAL RNA SMALL SUBUNIT METHYLTRANSFERASE B-RELATED"/>
    <property type="match status" value="1"/>
</dbReference>
<feature type="domain" description="SAM-dependent MTase RsmB/NOP-type" evidence="6">
    <location>
        <begin position="150"/>
        <end position="435"/>
    </location>
</feature>